<accession>A0ABD2NDH7</accession>
<reference evidence="2 3" key="1">
    <citation type="journal article" date="2021" name="BMC Biol.">
        <title>Horizontally acquired antibacterial genes associated with adaptive radiation of ladybird beetles.</title>
        <authorList>
            <person name="Li H.S."/>
            <person name="Tang X.F."/>
            <person name="Huang Y.H."/>
            <person name="Xu Z.Y."/>
            <person name="Chen M.L."/>
            <person name="Du X.Y."/>
            <person name="Qiu B.Y."/>
            <person name="Chen P.T."/>
            <person name="Zhang W."/>
            <person name="Slipinski A."/>
            <person name="Escalona H.E."/>
            <person name="Waterhouse R.M."/>
            <person name="Zwick A."/>
            <person name="Pang H."/>
        </authorList>
    </citation>
    <scope>NUCLEOTIDE SEQUENCE [LARGE SCALE GENOMIC DNA]</scope>
    <source>
        <strain evidence="2">SYSU2018</strain>
    </source>
</reference>
<dbReference type="EMBL" id="JABFTP020000103">
    <property type="protein sequence ID" value="KAL3276823.1"/>
    <property type="molecule type" value="Genomic_DNA"/>
</dbReference>
<evidence type="ECO:0000313" key="3">
    <source>
        <dbReference type="Proteomes" id="UP001516400"/>
    </source>
</evidence>
<evidence type="ECO:0000313" key="2">
    <source>
        <dbReference type="EMBL" id="KAL3276823.1"/>
    </source>
</evidence>
<dbReference type="Proteomes" id="UP001516400">
    <property type="component" value="Unassembled WGS sequence"/>
</dbReference>
<dbReference type="AlphaFoldDB" id="A0ABD2NDH7"/>
<feature type="region of interest" description="Disordered" evidence="1">
    <location>
        <begin position="47"/>
        <end position="85"/>
    </location>
</feature>
<evidence type="ECO:0000256" key="1">
    <source>
        <dbReference type="SAM" id="MobiDB-lite"/>
    </source>
</evidence>
<gene>
    <name evidence="2" type="ORF">HHI36_012184</name>
</gene>
<proteinExistence type="predicted"/>
<name>A0ABD2NDH7_9CUCU</name>
<sequence>NHKNVEATEMDAIRKLMRISRRDRKRNEEIGRRMGLEDALTNELIEDRSHSRSKDGQLQTTKTIMMWTPAAKRKRGRPQKSWMEA</sequence>
<organism evidence="2 3">
    <name type="scientific">Cryptolaemus montrouzieri</name>
    <dbReference type="NCBI Taxonomy" id="559131"/>
    <lineage>
        <taxon>Eukaryota</taxon>
        <taxon>Metazoa</taxon>
        <taxon>Ecdysozoa</taxon>
        <taxon>Arthropoda</taxon>
        <taxon>Hexapoda</taxon>
        <taxon>Insecta</taxon>
        <taxon>Pterygota</taxon>
        <taxon>Neoptera</taxon>
        <taxon>Endopterygota</taxon>
        <taxon>Coleoptera</taxon>
        <taxon>Polyphaga</taxon>
        <taxon>Cucujiformia</taxon>
        <taxon>Coccinelloidea</taxon>
        <taxon>Coccinellidae</taxon>
        <taxon>Scymninae</taxon>
        <taxon>Scymnini</taxon>
        <taxon>Cryptolaemus</taxon>
    </lineage>
</organism>
<keyword evidence="3" id="KW-1185">Reference proteome</keyword>
<feature type="non-terminal residue" evidence="2">
    <location>
        <position position="1"/>
    </location>
</feature>
<comment type="caution">
    <text evidence="2">The sequence shown here is derived from an EMBL/GenBank/DDBJ whole genome shotgun (WGS) entry which is preliminary data.</text>
</comment>
<protein>
    <submittedName>
        <fullName evidence="2">Uncharacterized protein</fullName>
    </submittedName>
</protein>